<organism evidence="1 2">
    <name type="scientific">Bombardia bombarda</name>
    <dbReference type="NCBI Taxonomy" id="252184"/>
    <lineage>
        <taxon>Eukaryota</taxon>
        <taxon>Fungi</taxon>
        <taxon>Dikarya</taxon>
        <taxon>Ascomycota</taxon>
        <taxon>Pezizomycotina</taxon>
        <taxon>Sordariomycetes</taxon>
        <taxon>Sordariomycetidae</taxon>
        <taxon>Sordariales</taxon>
        <taxon>Lasiosphaeriaceae</taxon>
        <taxon>Bombardia</taxon>
    </lineage>
</organism>
<keyword evidence="2" id="KW-1185">Reference proteome</keyword>
<sequence length="272" mass="30383">IDHNYHDRVKGRRTIVADHASTVLGAIPEGHVVIREVYEYLLAEYLPIRYPSMFEVRRDGISSTFFNKVTRLESPLSSPPHDPLEALKIISETVEDDMFLLLQEPNTPAGEPGEHKSVAFICCYPGGFDPSEKLGKGLKAIHVPVPAYDKIGPSMERYFSRVEWAVQTHTKLFAPSGNHIHVGETVQEDAHVDIETARLRVELQTLTRLPQTRALIFSFKTYLYPLSDIKAEGLGPQLADAVEGLKAGNAPGMWVYKGGVRWGKAVCDYLRS</sequence>
<dbReference type="InterPro" id="IPR021848">
    <property type="entry name" value="HODM_asu-like"/>
</dbReference>
<dbReference type="EMBL" id="JAULSR010000003">
    <property type="protein sequence ID" value="KAK0625527.1"/>
    <property type="molecule type" value="Genomic_DNA"/>
</dbReference>
<name>A0AA39X213_9PEZI</name>
<comment type="caution">
    <text evidence="1">The sequence shown here is derived from an EMBL/GenBank/DDBJ whole genome shotgun (WGS) entry which is preliminary data.</text>
</comment>
<proteinExistence type="predicted"/>
<gene>
    <name evidence="1" type="ORF">B0T17DRAFT_492713</name>
</gene>
<dbReference type="Pfam" id="PF11927">
    <property type="entry name" value="HODM_asu-like"/>
    <property type="match status" value="1"/>
</dbReference>
<accession>A0AA39X213</accession>
<evidence type="ECO:0000313" key="2">
    <source>
        <dbReference type="Proteomes" id="UP001174934"/>
    </source>
</evidence>
<reference evidence="1" key="1">
    <citation type="submission" date="2023-06" db="EMBL/GenBank/DDBJ databases">
        <title>Genome-scale phylogeny and comparative genomics of the fungal order Sordariales.</title>
        <authorList>
            <consortium name="Lawrence Berkeley National Laboratory"/>
            <person name="Hensen N."/>
            <person name="Bonometti L."/>
            <person name="Westerberg I."/>
            <person name="Brannstrom I.O."/>
            <person name="Guillou S."/>
            <person name="Cros-Aarteil S."/>
            <person name="Calhoun S."/>
            <person name="Haridas S."/>
            <person name="Kuo A."/>
            <person name="Mondo S."/>
            <person name="Pangilinan J."/>
            <person name="Riley R."/>
            <person name="LaButti K."/>
            <person name="Andreopoulos B."/>
            <person name="Lipzen A."/>
            <person name="Chen C."/>
            <person name="Yanf M."/>
            <person name="Daum C."/>
            <person name="Ng V."/>
            <person name="Clum A."/>
            <person name="Steindorff A."/>
            <person name="Ohm R."/>
            <person name="Martin F."/>
            <person name="Silar P."/>
            <person name="Natvig D."/>
            <person name="Lalanne C."/>
            <person name="Gautier V."/>
            <person name="Ament-velasquez S.L."/>
            <person name="Kruys A."/>
            <person name="Hutchinson M.I."/>
            <person name="Powell A.J."/>
            <person name="Barry K."/>
            <person name="Miller A.N."/>
            <person name="Grigoriev I.V."/>
            <person name="Debuchy R."/>
            <person name="Gladieux P."/>
            <person name="Thoren M.H."/>
            <person name="Johannesson H."/>
        </authorList>
    </citation>
    <scope>NUCLEOTIDE SEQUENCE</scope>
    <source>
        <strain evidence="1">SMH3391-2</strain>
    </source>
</reference>
<dbReference type="Proteomes" id="UP001174934">
    <property type="component" value="Unassembled WGS sequence"/>
</dbReference>
<feature type="non-terminal residue" evidence="1">
    <location>
        <position position="1"/>
    </location>
</feature>
<evidence type="ECO:0000313" key="1">
    <source>
        <dbReference type="EMBL" id="KAK0625527.1"/>
    </source>
</evidence>
<dbReference type="AlphaFoldDB" id="A0AA39X213"/>
<protein>
    <submittedName>
        <fullName evidence="1">Uncharacterized protein</fullName>
    </submittedName>
</protein>